<dbReference type="EMBL" id="FNED01000068">
    <property type="protein sequence ID" value="SDK54053.1"/>
    <property type="molecule type" value="Genomic_DNA"/>
</dbReference>
<dbReference type="InterPro" id="IPR021205">
    <property type="entry name" value="Lanti_perm_SpaE/MutE/EpiE-like"/>
</dbReference>
<feature type="transmembrane region" description="Helical" evidence="1">
    <location>
        <begin position="225"/>
        <end position="246"/>
    </location>
</feature>
<evidence type="ECO:0000313" key="2">
    <source>
        <dbReference type="EMBL" id="KON97433.1"/>
    </source>
</evidence>
<dbReference type="Proteomes" id="UP000037269">
    <property type="component" value="Unassembled WGS sequence"/>
</dbReference>
<keyword evidence="1" id="KW-0812">Transmembrane</keyword>
<keyword evidence="1" id="KW-1133">Transmembrane helix</keyword>
<keyword evidence="1" id="KW-0472">Membrane</keyword>
<feature type="transmembrane region" description="Helical" evidence="1">
    <location>
        <begin position="96"/>
        <end position="121"/>
    </location>
</feature>
<dbReference type="EMBL" id="LGUG01000004">
    <property type="protein sequence ID" value="KON97433.1"/>
    <property type="molecule type" value="Genomic_DNA"/>
</dbReference>
<dbReference type="AlphaFoldDB" id="A0A0D1V8X2"/>
<keyword evidence="4" id="KW-1185">Reference proteome</keyword>
<feature type="transmembrane region" description="Helical" evidence="1">
    <location>
        <begin position="141"/>
        <end position="160"/>
    </location>
</feature>
<dbReference type="RefSeq" id="WP_043065855.1">
    <property type="nucleotide sequence ID" value="NZ_BJOA01000304.1"/>
</dbReference>
<dbReference type="STRING" id="47500.AF333_20140"/>
<evidence type="ECO:0000313" key="5">
    <source>
        <dbReference type="Proteomes" id="UP000182836"/>
    </source>
</evidence>
<evidence type="ECO:0000313" key="4">
    <source>
        <dbReference type="Proteomes" id="UP000037269"/>
    </source>
</evidence>
<proteinExistence type="predicted"/>
<dbReference type="CDD" id="cd21807">
    <property type="entry name" value="ABC-2_lan_permease_MutE_EpiE-like"/>
    <property type="match status" value="1"/>
</dbReference>
<accession>A0A0D1V8X2</accession>
<reference evidence="2 4" key="1">
    <citation type="submission" date="2015-07" db="EMBL/GenBank/DDBJ databases">
        <title>Fjat-14205 dsm 2895.</title>
        <authorList>
            <person name="Liu B."/>
            <person name="Wang J."/>
            <person name="Zhu Y."/>
            <person name="Liu G."/>
            <person name="Chen Q."/>
            <person name="Chen Z."/>
            <person name="Lan J."/>
            <person name="Che J."/>
            <person name="Ge C."/>
            <person name="Shi H."/>
            <person name="Pan Z."/>
            <person name="Liu X."/>
        </authorList>
    </citation>
    <scope>NUCLEOTIDE SEQUENCE [LARGE SCALE GENOMIC DNA]</scope>
    <source>
        <strain evidence="2 4">DSM 2895</strain>
    </source>
</reference>
<protein>
    <submittedName>
        <fullName evidence="3">ABC-2 type transport system permease protein</fullName>
    </submittedName>
</protein>
<evidence type="ECO:0000256" key="1">
    <source>
        <dbReference type="SAM" id="Phobius"/>
    </source>
</evidence>
<feature type="transmembrane region" description="Helical" evidence="1">
    <location>
        <begin position="54"/>
        <end position="75"/>
    </location>
</feature>
<dbReference type="GeneID" id="42307464"/>
<feature type="transmembrane region" description="Helical" evidence="1">
    <location>
        <begin position="20"/>
        <end position="42"/>
    </location>
</feature>
<dbReference type="Pfam" id="PF12730">
    <property type="entry name" value="ABC2_membrane_4"/>
    <property type="match status" value="1"/>
</dbReference>
<name>A0A0D1V8X2_ANEMI</name>
<gene>
    <name evidence="2" type="ORF">AF333_20140</name>
    <name evidence="3" type="ORF">SAMN04487909_1682</name>
</gene>
<dbReference type="NCBIfam" id="TIGR03732">
    <property type="entry name" value="lanti_perm_MutE"/>
    <property type="match status" value="1"/>
</dbReference>
<dbReference type="PATRIC" id="fig|47500.8.peg.6617"/>
<reference evidence="3 5" key="2">
    <citation type="submission" date="2016-10" db="EMBL/GenBank/DDBJ databases">
        <authorList>
            <person name="de Groot N.N."/>
        </authorList>
    </citation>
    <scope>NUCLEOTIDE SEQUENCE [LARGE SCALE GENOMIC DNA]</scope>
    <source>
        <strain evidence="3 5">DSM 2895</strain>
    </source>
</reference>
<evidence type="ECO:0000313" key="3">
    <source>
        <dbReference type="EMBL" id="SDK54053.1"/>
    </source>
</evidence>
<dbReference type="Proteomes" id="UP000182836">
    <property type="component" value="Unassembled WGS sequence"/>
</dbReference>
<sequence length="251" mass="27705">MLNAIQSENLKYKRSFSQKLVFIAPLFFALYAIIVKLLISAVETPWDLFLCMVFNWWPLIFIPLGTALLCALVEMRERKAGNYRCLRTYNLNASTLWFGKITVLAFYTLLSSVTLIFVNLIAGSLIAQGTAPIGKIVEASAIIWLVSLSLIPIQLFAAAWKGTIAAVVLGLCGLFAGVIAAPRPWWIFVPWSWPMRLMSPIIGVHPNGIPLQEGDPLLNDSVVPLGIAVSLAFLAATSVLTAIWFAKREVR</sequence>
<dbReference type="OrthoDB" id="9776525at2"/>
<organism evidence="2 4">
    <name type="scientific">Aneurinibacillus migulanus</name>
    <name type="common">Bacillus migulanus</name>
    <dbReference type="NCBI Taxonomy" id="47500"/>
    <lineage>
        <taxon>Bacteria</taxon>
        <taxon>Bacillati</taxon>
        <taxon>Bacillota</taxon>
        <taxon>Bacilli</taxon>
        <taxon>Bacillales</taxon>
        <taxon>Paenibacillaceae</taxon>
        <taxon>Aneurinibacillus group</taxon>
        <taxon>Aneurinibacillus</taxon>
    </lineage>
</organism>
<feature type="transmembrane region" description="Helical" evidence="1">
    <location>
        <begin position="167"/>
        <end position="188"/>
    </location>
</feature>